<feature type="domain" description="NlpC/P60" evidence="9">
    <location>
        <begin position="148"/>
        <end position="271"/>
    </location>
</feature>
<feature type="signal peptide" evidence="7">
    <location>
        <begin position="1"/>
        <end position="22"/>
    </location>
</feature>
<dbReference type="CDD" id="cd00118">
    <property type="entry name" value="LysM"/>
    <property type="match status" value="2"/>
</dbReference>
<dbReference type="InterPro" id="IPR010916">
    <property type="entry name" value="TonB_box_CS"/>
</dbReference>
<keyword evidence="4" id="KW-0677">Repeat</keyword>
<gene>
    <name evidence="10" type="ORF">JOC95_003393</name>
</gene>
<accession>A0ABS2P3R0</accession>
<name>A0ABS2P3R0_9BACI</name>
<dbReference type="PROSITE" id="PS51782">
    <property type="entry name" value="LYSM"/>
    <property type="match status" value="2"/>
</dbReference>
<dbReference type="RefSeq" id="WP_204418293.1">
    <property type="nucleotide sequence ID" value="NZ_JAFBED010000008.1"/>
</dbReference>
<proteinExistence type="inferred from homology"/>
<keyword evidence="6" id="KW-0788">Thiol protease</keyword>
<evidence type="ECO:0000256" key="4">
    <source>
        <dbReference type="ARBA" id="ARBA00022737"/>
    </source>
</evidence>
<feature type="domain" description="LysM" evidence="8">
    <location>
        <begin position="87"/>
        <end position="132"/>
    </location>
</feature>
<dbReference type="SMART" id="SM00257">
    <property type="entry name" value="LysM"/>
    <property type="match status" value="2"/>
</dbReference>
<evidence type="ECO:0000256" key="1">
    <source>
        <dbReference type="ARBA" id="ARBA00007074"/>
    </source>
</evidence>
<dbReference type="EMBL" id="JAFBED010000008">
    <property type="protein sequence ID" value="MBM7621504.1"/>
    <property type="molecule type" value="Genomic_DNA"/>
</dbReference>
<dbReference type="Proteomes" id="UP000737402">
    <property type="component" value="Unassembled WGS sequence"/>
</dbReference>
<dbReference type="PANTHER" id="PTHR47053:SF1">
    <property type="entry name" value="MUREIN DD-ENDOPEPTIDASE MEPH-RELATED"/>
    <property type="match status" value="1"/>
</dbReference>
<dbReference type="SUPFAM" id="SSF54001">
    <property type="entry name" value="Cysteine proteinases"/>
    <property type="match status" value="1"/>
</dbReference>
<dbReference type="SUPFAM" id="SSF54106">
    <property type="entry name" value="LysM domain"/>
    <property type="match status" value="2"/>
</dbReference>
<keyword evidence="11" id="KW-1185">Reference proteome</keyword>
<dbReference type="InterPro" id="IPR036779">
    <property type="entry name" value="LysM_dom_sf"/>
</dbReference>
<feature type="chain" id="PRO_5047250753" evidence="7">
    <location>
        <begin position="23"/>
        <end position="271"/>
    </location>
</feature>
<reference evidence="10 11" key="1">
    <citation type="submission" date="2021-01" db="EMBL/GenBank/DDBJ databases">
        <title>Genomic Encyclopedia of Type Strains, Phase IV (KMG-IV): sequencing the most valuable type-strain genomes for metagenomic binning, comparative biology and taxonomic classification.</title>
        <authorList>
            <person name="Goeker M."/>
        </authorList>
    </citation>
    <scope>NUCLEOTIDE SEQUENCE [LARGE SCALE GENOMIC DNA]</scope>
    <source>
        <strain evidence="10 11">DSM 25879</strain>
    </source>
</reference>
<comment type="caution">
    <text evidence="10">The sequence shown here is derived from an EMBL/GenBank/DDBJ whole genome shotgun (WGS) entry which is preliminary data.</text>
</comment>
<evidence type="ECO:0000256" key="2">
    <source>
        <dbReference type="ARBA" id="ARBA00022670"/>
    </source>
</evidence>
<feature type="domain" description="LysM" evidence="8">
    <location>
        <begin position="23"/>
        <end position="68"/>
    </location>
</feature>
<dbReference type="Pfam" id="PF01476">
    <property type="entry name" value="LysM"/>
    <property type="match status" value="2"/>
</dbReference>
<dbReference type="PROSITE" id="PS00430">
    <property type="entry name" value="TONB_DEPENDENT_REC_1"/>
    <property type="match status" value="1"/>
</dbReference>
<dbReference type="InterPro" id="IPR051202">
    <property type="entry name" value="Peptidase_C40"/>
</dbReference>
<dbReference type="InterPro" id="IPR018392">
    <property type="entry name" value="LysM"/>
</dbReference>
<dbReference type="Pfam" id="PF00877">
    <property type="entry name" value="NLPC_P60"/>
    <property type="match status" value="1"/>
</dbReference>
<evidence type="ECO:0000256" key="7">
    <source>
        <dbReference type="SAM" id="SignalP"/>
    </source>
</evidence>
<dbReference type="GO" id="GO:0016787">
    <property type="term" value="F:hydrolase activity"/>
    <property type="evidence" value="ECO:0007669"/>
    <property type="project" value="UniProtKB-KW"/>
</dbReference>
<dbReference type="Gene3D" id="3.10.350.10">
    <property type="entry name" value="LysM domain"/>
    <property type="match status" value="2"/>
</dbReference>
<dbReference type="PROSITE" id="PS51935">
    <property type="entry name" value="NLPC_P60"/>
    <property type="match status" value="1"/>
</dbReference>
<dbReference type="InterPro" id="IPR038765">
    <property type="entry name" value="Papain-like_cys_pep_sf"/>
</dbReference>
<dbReference type="Gene3D" id="3.90.1720.10">
    <property type="entry name" value="endopeptidase domain like (from Nostoc punctiforme)"/>
    <property type="match status" value="1"/>
</dbReference>
<keyword evidence="2" id="KW-0645">Protease</keyword>
<protein>
    <submittedName>
        <fullName evidence="10">Peptidoglycan endopeptidase LytE</fullName>
        <ecNumber evidence="10">3.4.-.-</ecNumber>
    </submittedName>
</protein>
<dbReference type="EC" id="3.4.-.-" evidence="10"/>
<evidence type="ECO:0000313" key="11">
    <source>
        <dbReference type="Proteomes" id="UP000737402"/>
    </source>
</evidence>
<keyword evidence="3 7" id="KW-0732">Signal</keyword>
<dbReference type="InterPro" id="IPR000064">
    <property type="entry name" value="NLP_P60_dom"/>
</dbReference>
<comment type="similarity">
    <text evidence="1">Belongs to the peptidase C40 family.</text>
</comment>
<sequence length="271" mass="28925">MKKKIMAGALVTTFLFSGQAFAAEYTVKSGDSLSVIAKRHETSLNGLLNLNPTIKDPNRIYVGQKITVPDGSPPASTPSQPAPVTTTTYTIKSGDSLSIVAQRHNLTLQALLNANPSIKDANRIYVGQVITIPGTGQAAPVNGDTAWQTKASAIIESGKKYLGAGYLYGASTTRTDAFDCSSFTLRVFQENGINLPRTSSQQANVGKEIPLSQVRKGDLVFFDTDGNGTINHVSIVVDPTTILHSATSTGVAYATMNTYWKPRAVKAVRVF</sequence>
<keyword evidence="5 10" id="KW-0378">Hydrolase</keyword>
<evidence type="ECO:0000259" key="9">
    <source>
        <dbReference type="PROSITE" id="PS51935"/>
    </source>
</evidence>
<evidence type="ECO:0000256" key="3">
    <source>
        <dbReference type="ARBA" id="ARBA00022729"/>
    </source>
</evidence>
<organism evidence="10 11">
    <name type="scientific">Sutcliffiella tianshenii</name>
    <dbReference type="NCBI Taxonomy" id="1463404"/>
    <lineage>
        <taxon>Bacteria</taxon>
        <taxon>Bacillati</taxon>
        <taxon>Bacillota</taxon>
        <taxon>Bacilli</taxon>
        <taxon>Bacillales</taxon>
        <taxon>Bacillaceae</taxon>
        <taxon>Sutcliffiella</taxon>
    </lineage>
</organism>
<evidence type="ECO:0000256" key="5">
    <source>
        <dbReference type="ARBA" id="ARBA00022801"/>
    </source>
</evidence>
<evidence type="ECO:0000259" key="8">
    <source>
        <dbReference type="PROSITE" id="PS51782"/>
    </source>
</evidence>
<dbReference type="PANTHER" id="PTHR47053">
    <property type="entry name" value="MUREIN DD-ENDOPEPTIDASE MEPH-RELATED"/>
    <property type="match status" value="1"/>
</dbReference>
<evidence type="ECO:0000256" key="6">
    <source>
        <dbReference type="ARBA" id="ARBA00022807"/>
    </source>
</evidence>
<evidence type="ECO:0000313" key="10">
    <source>
        <dbReference type="EMBL" id="MBM7621504.1"/>
    </source>
</evidence>